<dbReference type="Proteomes" id="UP000198894">
    <property type="component" value="Unassembled WGS sequence"/>
</dbReference>
<organism evidence="6 7">
    <name type="scientific">Mesorhizobium muleiense</name>
    <dbReference type="NCBI Taxonomy" id="1004279"/>
    <lineage>
        <taxon>Bacteria</taxon>
        <taxon>Pseudomonadati</taxon>
        <taxon>Pseudomonadota</taxon>
        <taxon>Alphaproteobacteria</taxon>
        <taxon>Hyphomicrobiales</taxon>
        <taxon>Phyllobacteriaceae</taxon>
        <taxon>Mesorhizobium</taxon>
    </lineage>
</organism>
<keyword evidence="2 6" id="KW-0238">DNA-binding</keyword>
<evidence type="ECO:0000313" key="6">
    <source>
        <dbReference type="EMBL" id="SDK29206.1"/>
    </source>
</evidence>
<protein>
    <submittedName>
        <fullName evidence="6">DNA-binding transcriptional regulator, HxlR family</fullName>
    </submittedName>
</protein>
<name>A0A1G9AP96_9HYPH</name>
<proteinExistence type="predicted"/>
<dbReference type="AlphaFoldDB" id="A0A1G9AP96"/>
<evidence type="ECO:0000256" key="4">
    <source>
        <dbReference type="SAM" id="MobiDB-lite"/>
    </source>
</evidence>
<evidence type="ECO:0000256" key="3">
    <source>
        <dbReference type="ARBA" id="ARBA00023163"/>
    </source>
</evidence>
<dbReference type="RefSeq" id="WP_280141209.1">
    <property type="nucleotide sequence ID" value="NZ_FNEE01000013.1"/>
</dbReference>
<dbReference type="PANTHER" id="PTHR33204:SF29">
    <property type="entry name" value="TRANSCRIPTIONAL REGULATOR"/>
    <property type="match status" value="1"/>
</dbReference>
<evidence type="ECO:0000259" key="5">
    <source>
        <dbReference type="PROSITE" id="PS51118"/>
    </source>
</evidence>
<dbReference type="SUPFAM" id="SSF46785">
    <property type="entry name" value="Winged helix' DNA-binding domain"/>
    <property type="match status" value="1"/>
</dbReference>
<keyword evidence="7" id="KW-1185">Reference proteome</keyword>
<feature type="region of interest" description="Disordered" evidence="4">
    <location>
        <begin position="149"/>
        <end position="170"/>
    </location>
</feature>
<keyword evidence="3" id="KW-0804">Transcription</keyword>
<evidence type="ECO:0000256" key="2">
    <source>
        <dbReference type="ARBA" id="ARBA00023125"/>
    </source>
</evidence>
<dbReference type="GO" id="GO:0003677">
    <property type="term" value="F:DNA binding"/>
    <property type="evidence" value="ECO:0007669"/>
    <property type="project" value="UniProtKB-KW"/>
</dbReference>
<feature type="domain" description="HTH hxlR-type" evidence="5">
    <location>
        <begin position="8"/>
        <end position="106"/>
    </location>
</feature>
<dbReference type="EMBL" id="FNEE01000013">
    <property type="protein sequence ID" value="SDK29206.1"/>
    <property type="molecule type" value="Genomic_DNA"/>
</dbReference>
<dbReference type="InterPro" id="IPR036390">
    <property type="entry name" value="WH_DNA-bd_sf"/>
</dbReference>
<sequence length="209" mass="22693">MNEPTGNCGFATAIKAIEGKWKVDILCELGTASRRFGRLRQSIPAISEKMLTQQLRELEADGLVNREVYPGSPTKVVYSLTESGAALNAGAEALCRWGEQFPPAPMLKDAVRHASWKLAHGASPSAGNSDSQYRAISLRRMKTAKLYVNPQNSGHKDADPPRQATISGPPPFAGRLSGLERHQYGVCIDGSLEVLSWLSVRVCAQAPRH</sequence>
<dbReference type="InterPro" id="IPR036388">
    <property type="entry name" value="WH-like_DNA-bd_sf"/>
</dbReference>
<dbReference type="PROSITE" id="PS51118">
    <property type="entry name" value="HTH_HXLR"/>
    <property type="match status" value="1"/>
</dbReference>
<keyword evidence="1" id="KW-0805">Transcription regulation</keyword>
<dbReference type="PANTHER" id="PTHR33204">
    <property type="entry name" value="TRANSCRIPTIONAL REGULATOR, MARR FAMILY"/>
    <property type="match status" value="1"/>
</dbReference>
<reference evidence="7" key="1">
    <citation type="submission" date="2016-10" db="EMBL/GenBank/DDBJ databases">
        <authorList>
            <person name="Varghese N."/>
            <person name="Submissions S."/>
        </authorList>
    </citation>
    <scope>NUCLEOTIDE SEQUENCE [LARGE SCALE GENOMIC DNA]</scope>
    <source>
        <strain evidence="7">CGMCC 1.11022</strain>
    </source>
</reference>
<dbReference type="Pfam" id="PF01638">
    <property type="entry name" value="HxlR"/>
    <property type="match status" value="1"/>
</dbReference>
<dbReference type="Gene3D" id="1.10.10.10">
    <property type="entry name" value="Winged helix-like DNA-binding domain superfamily/Winged helix DNA-binding domain"/>
    <property type="match status" value="1"/>
</dbReference>
<gene>
    <name evidence="6" type="ORF">SAMN05428953_113159</name>
</gene>
<dbReference type="InterPro" id="IPR002577">
    <property type="entry name" value="HTH_HxlR"/>
</dbReference>
<accession>A0A1G9AP96</accession>
<evidence type="ECO:0000313" key="7">
    <source>
        <dbReference type="Proteomes" id="UP000198894"/>
    </source>
</evidence>
<evidence type="ECO:0000256" key="1">
    <source>
        <dbReference type="ARBA" id="ARBA00023015"/>
    </source>
</evidence>